<evidence type="ECO:0000256" key="2">
    <source>
        <dbReference type="ARBA" id="ARBA00008170"/>
    </source>
</evidence>
<evidence type="ECO:0000256" key="3">
    <source>
        <dbReference type="ARBA" id="ARBA00022448"/>
    </source>
</evidence>
<comment type="similarity">
    <text evidence="2">Belongs to the Ca(2+):cation antiporter (CaCA) (TC 2.A.19) family.</text>
</comment>
<feature type="transmembrane region" description="Helical" evidence="8">
    <location>
        <begin position="201"/>
        <end position="222"/>
    </location>
</feature>
<dbReference type="InterPro" id="IPR051359">
    <property type="entry name" value="CaCA_antiporter"/>
</dbReference>
<keyword evidence="11" id="KW-1185">Reference proteome</keyword>
<evidence type="ECO:0000256" key="1">
    <source>
        <dbReference type="ARBA" id="ARBA00004141"/>
    </source>
</evidence>
<dbReference type="AlphaFoldDB" id="A0A409VJU1"/>
<name>A0A409VJU1_9AGAR</name>
<feature type="transmembrane region" description="Helical" evidence="8">
    <location>
        <begin position="6"/>
        <end position="22"/>
    </location>
</feature>
<gene>
    <name evidence="10" type="ORF">CVT24_007114</name>
</gene>
<evidence type="ECO:0000256" key="5">
    <source>
        <dbReference type="ARBA" id="ARBA00022989"/>
    </source>
</evidence>
<keyword evidence="5 8" id="KW-1133">Transmembrane helix</keyword>
<comment type="caution">
    <text evidence="10">The sequence shown here is derived from an EMBL/GenBank/DDBJ whole genome shotgun (WGS) entry which is preliminary data.</text>
</comment>
<dbReference type="Pfam" id="PF01699">
    <property type="entry name" value="Na_Ca_ex"/>
    <property type="match status" value="2"/>
</dbReference>
<keyword evidence="4 8" id="KW-0812">Transmembrane</keyword>
<dbReference type="InParanoid" id="A0A409VJU1"/>
<dbReference type="GO" id="GO:0006874">
    <property type="term" value="P:intracellular calcium ion homeostasis"/>
    <property type="evidence" value="ECO:0007669"/>
    <property type="project" value="TreeGrafter"/>
</dbReference>
<evidence type="ECO:0000256" key="7">
    <source>
        <dbReference type="SAM" id="MobiDB-lite"/>
    </source>
</evidence>
<evidence type="ECO:0000256" key="4">
    <source>
        <dbReference type="ARBA" id="ARBA00022692"/>
    </source>
</evidence>
<accession>A0A409VJU1</accession>
<feature type="domain" description="Sodium/calcium exchanger membrane region" evidence="9">
    <location>
        <begin position="653"/>
        <end position="799"/>
    </location>
</feature>
<evidence type="ECO:0000256" key="6">
    <source>
        <dbReference type="ARBA" id="ARBA00023136"/>
    </source>
</evidence>
<feature type="transmembrane region" description="Helical" evidence="8">
    <location>
        <begin position="617"/>
        <end position="638"/>
    </location>
</feature>
<feature type="transmembrane region" description="Helical" evidence="8">
    <location>
        <begin position="522"/>
        <end position="543"/>
    </location>
</feature>
<protein>
    <recommendedName>
        <fullName evidence="9">Sodium/calcium exchanger membrane region domain-containing protein</fullName>
    </recommendedName>
</protein>
<dbReference type="FunCoup" id="A0A409VJU1">
    <property type="interactions" value="42"/>
</dbReference>
<dbReference type="Proteomes" id="UP000284842">
    <property type="component" value="Unassembled WGS sequence"/>
</dbReference>
<dbReference type="GO" id="GO:0008324">
    <property type="term" value="F:monoatomic cation transmembrane transporter activity"/>
    <property type="evidence" value="ECO:0007669"/>
    <property type="project" value="TreeGrafter"/>
</dbReference>
<feature type="transmembrane region" description="Helical" evidence="8">
    <location>
        <begin position="754"/>
        <end position="771"/>
    </location>
</feature>
<sequence>MALNSGRLIFAFVLIINAIFWSQSRYAQQPRTSLLFGETGSLVKRAYNEMTDPSSTPVYASEHEASSKYCSHLGVYLIDLFQCRPISLPVENQCDYVRDECEAPDTVTNFNYLSTYFCTKPSARPLAFTAIVVWLVFLFSTLGISAADFFTPNLATICQLLGIDDNVAGVTFLAFGNGSPDLFSTFSAMHANSGSLAVGELLGAASFIVSCVVGTMCIIKPFQVQKNPFLRDVGFFTTAITLVLLTLWDGKISRWEAYAMVGMYLSYVLIVIVATWREKRKARLLEEHNIIRSEYAEETYRDEVIPTLSLTPPTPNRVRAVSAPTPPRLQTNLAPRPVSRSPSPSSSRVNQLPSFSLVGAIEFRDIVSSLQPHAAAPLDAWTQPITPFAGGHYHPPLSARSSRTVPNSLHNSVADINNEHSMTRLSAHPEASDEQHPLSFSAPIDYFTSNHHIPRDPESQSLVPTINQVPASPSDTLSLTDTELANSIVIDRRPKWQRALSAAFQILFPTLQGLHKASIISMITRITAVPPIFALTLTLPVVVTPHQSQQMSTDKMPEEQALSALSTGEDDVLVAEDLVEAGLHGGLTFNKYLMAAQCVFGPLFCVKVILDGYDGEHWVLLGTFFAGIGTAIAVLFFAGNGSSVMSRMIRCSIGFMVSMVWIMAICDEVVNILQTFGIIFGLSDAIIGLTIFAIGNSLADTVANITVAIHAPAMGFAACFGGPMLNILLGIGLSGSYIISKTQQPYLLKLSKTLFVSGFGLLFLLCGTLLFVPFNNYYLSRRWGFVLIGTYVLVMVINIVVELKG</sequence>
<dbReference type="EMBL" id="NHTK01006040">
    <property type="protein sequence ID" value="PPQ66549.1"/>
    <property type="molecule type" value="Genomic_DNA"/>
</dbReference>
<feature type="transmembrane region" description="Helical" evidence="8">
    <location>
        <begin position="126"/>
        <end position="147"/>
    </location>
</feature>
<proteinExistence type="inferred from homology"/>
<organism evidence="10 11">
    <name type="scientific">Panaeolus cyanescens</name>
    <dbReference type="NCBI Taxonomy" id="181874"/>
    <lineage>
        <taxon>Eukaryota</taxon>
        <taxon>Fungi</taxon>
        <taxon>Dikarya</taxon>
        <taxon>Basidiomycota</taxon>
        <taxon>Agaricomycotina</taxon>
        <taxon>Agaricomycetes</taxon>
        <taxon>Agaricomycetidae</taxon>
        <taxon>Agaricales</taxon>
        <taxon>Agaricineae</taxon>
        <taxon>Galeropsidaceae</taxon>
        <taxon>Panaeolus</taxon>
    </lineage>
</organism>
<evidence type="ECO:0000313" key="10">
    <source>
        <dbReference type="EMBL" id="PPQ66549.1"/>
    </source>
</evidence>
<feature type="region of interest" description="Disordered" evidence="7">
    <location>
        <begin position="307"/>
        <end position="350"/>
    </location>
</feature>
<feature type="transmembrane region" description="Helical" evidence="8">
    <location>
        <begin position="783"/>
        <end position="801"/>
    </location>
</feature>
<keyword evidence="6 8" id="KW-0472">Membrane</keyword>
<dbReference type="GO" id="GO:0016020">
    <property type="term" value="C:membrane"/>
    <property type="evidence" value="ECO:0007669"/>
    <property type="project" value="UniProtKB-SubCell"/>
</dbReference>
<feature type="transmembrane region" description="Helical" evidence="8">
    <location>
        <begin position="229"/>
        <end position="249"/>
    </location>
</feature>
<dbReference type="PANTHER" id="PTHR12266:SF0">
    <property type="entry name" value="MITOCHONDRIAL SODIUM_CALCIUM EXCHANGER PROTEIN"/>
    <property type="match status" value="1"/>
</dbReference>
<feature type="compositionally biased region" description="Low complexity" evidence="7">
    <location>
        <begin position="335"/>
        <end position="349"/>
    </location>
</feature>
<dbReference type="InterPro" id="IPR004837">
    <property type="entry name" value="NaCa_Exmemb"/>
</dbReference>
<feature type="transmembrane region" description="Helical" evidence="8">
    <location>
        <begin position="676"/>
        <end position="695"/>
    </location>
</feature>
<evidence type="ECO:0000256" key="8">
    <source>
        <dbReference type="SAM" id="Phobius"/>
    </source>
</evidence>
<keyword evidence="3" id="KW-0813">Transport</keyword>
<dbReference type="OrthoDB" id="407410at2759"/>
<evidence type="ECO:0000259" key="9">
    <source>
        <dbReference type="Pfam" id="PF01699"/>
    </source>
</evidence>
<feature type="transmembrane region" description="Helical" evidence="8">
    <location>
        <begin position="644"/>
        <end position="664"/>
    </location>
</feature>
<dbReference type="STRING" id="181874.A0A409VJU1"/>
<feature type="transmembrane region" description="Helical" evidence="8">
    <location>
        <begin position="707"/>
        <end position="733"/>
    </location>
</feature>
<feature type="domain" description="Sodium/calcium exchanger membrane region" evidence="9">
    <location>
        <begin position="133"/>
        <end position="272"/>
    </location>
</feature>
<dbReference type="Gene3D" id="1.20.1420.30">
    <property type="entry name" value="NCX, central ion-binding region"/>
    <property type="match status" value="2"/>
</dbReference>
<dbReference type="PANTHER" id="PTHR12266">
    <property type="entry name" value="NA+/CA2+ K+ INDEPENDENT EXCHANGER"/>
    <property type="match status" value="1"/>
</dbReference>
<dbReference type="InterPro" id="IPR044880">
    <property type="entry name" value="NCX_ion-bd_dom_sf"/>
</dbReference>
<evidence type="ECO:0000313" key="11">
    <source>
        <dbReference type="Proteomes" id="UP000284842"/>
    </source>
</evidence>
<feature type="transmembrane region" description="Helical" evidence="8">
    <location>
        <begin position="255"/>
        <end position="276"/>
    </location>
</feature>
<comment type="subcellular location">
    <subcellularLocation>
        <location evidence="1">Membrane</location>
        <topology evidence="1">Multi-pass membrane protein</topology>
    </subcellularLocation>
</comment>
<reference evidence="10 11" key="1">
    <citation type="journal article" date="2018" name="Evol. Lett.">
        <title>Horizontal gene cluster transfer increased hallucinogenic mushroom diversity.</title>
        <authorList>
            <person name="Reynolds H.T."/>
            <person name="Vijayakumar V."/>
            <person name="Gluck-Thaler E."/>
            <person name="Korotkin H.B."/>
            <person name="Matheny P.B."/>
            <person name="Slot J.C."/>
        </authorList>
    </citation>
    <scope>NUCLEOTIDE SEQUENCE [LARGE SCALE GENOMIC DNA]</scope>
    <source>
        <strain evidence="10 11">2629</strain>
    </source>
</reference>